<gene>
    <name evidence="1" type="ORF">AC477_02440</name>
</gene>
<protein>
    <submittedName>
        <fullName evidence="1">Uncharacterized protein</fullName>
    </submittedName>
</protein>
<sequence length="90" mass="10880">MREAPFLKHDTLNIHNIYLFYYKKHNYIYNSLNYLPYLDKCFYSYGNPQFDFIRLINTNLIILPNLSKKGLIKNVILETSEKLIDLRMTK</sequence>
<comment type="caution">
    <text evidence="1">The sequence shown here is derived from an EMBL/GenBank/DDBJ whole genome shotgun (WGS) entry which is preliminary data.</text>
</comment>
<dbReference type="EMBL" id="LFWU01000053">
    <property type="protein sequence ID" value="KON32777.1"/>
    <property type="molecule type" value="Genomic_DNA"/>
</dbReference>
<dbReference type="AlphaFoldDB" id="A0A0M0BVY8"/>
<dbReference type="Proteomes" id="UP000037237">
    <property type="component" value="Unassembled WGS sequence"/>
</dbReference>
<organism evidence="1 2">
    <name type="scientific">miscellaneous Crenarchaeota group-1 archaeon SG8-32-1</name>
    <dbReference type="NCBI Taxonomy" id="1685124"/>
    <lineage>
        <taxon>Archaea</taxon>
        <taxon>Candidatus Bathyarchaeota</taxon>
        <taxon>MCG-1</taxon>
    </lineage>
</organism>
<evidence type="ECO:0000313" key="2">
    <source>
        <dbReference type="Proteomes" id="UP000037237"/>
    </source>
</evidence>
<name>A0A0M0BVY8_9ARCH</name>
<accession>A0A0M0BVY8</accession>
<proteinExistence type="predicted"/>
<reference evidence="1 2" key="1">
    <citation type="submission" date="2015-06" db="EMBL/GenBank/DDBJ databases">
        <title>New insights into the roles of widespread benthic archaea in carbon and nitrogen cycling.</title>
        <authorList>
            <person name="Lazar C.S."/>
            <person name="Baker B.J."/>
            <person name="Seitz K.W."/>
            <person name="Hyde A.S."/>
            <person name="Dick G.J."/>
            <person name="Hinrichs K.-U."/>
            <person name="Teske A.P."/>
        </authorList>
    </citation>
    <scope>NUCLEOTIDE SEQUENCE [LARGE SCALE GENOMIC DNA]</scope>
    <source>
        <strain evidence="1">SG8-32-1</strain>
    </source>
</reference>
<evidence type="ECO:0000313" key="1">
    <source>
        <dbReference type="EMBL" id="KON32777.1"/>
    </source>
</evidence>